<sequence>MKIITQLNLFEDQELGDLEKILAVLDGLPETDLLERLEAKRKHGRKDYSVQSFFIASIAQIVLQLKTDAQFIRHLNMNSQLRQICGFETHGVKLKNSTVKLVHAPSSSAFSRFKQQLEQEVGEIEAWAQEAIEELYQFLPDFGKQLALDGKIIETYASPHGQKKRKDKRADVEADFTIK</sequence>
<evidence type="ECO:0000313" key="3">
    <source>
        <dbReference type="EMBL" id="MET3557591.1"/>
    </source>
</evidence>
<evidence type="ECO:0000256" key="1">
    <source>
        <dbReference type="SAM" id="MobiDB-lite"/>
    </source>
</evidence>
<evidence type="ECO:0000313" key="4">
    <source>
        <dbReference type="Proteomes" id="UP001549122"/>
    </source>
</evidence>
<reference evidence="3 4" key="1">
    <citation type="submission" date="2024-06" db="EMBL/GenBank/DDBJ databases">
        <title>Genomic Encyclopedia of Type Strains, Phase IV (KMG-IV): sequencing the most valuable type-strain genomes for metagenomic binning, comparative biology and taxonomic classification.</title>
        <authorList>
            <person name="Goeker M."/>
        </authorList>
    </citation>
    <scope>NUCLEOTIDE SEQUENCE [LARGE SCALE GENOMIC DNA]</scope>
    <source>
        <strain evidence="3 4">DSM 28303</strain>
    </source>
</reference>
<name>A0ABV2FG95_9STRE</name>
<feature type="region of interest" description="Disordered" evidence="1">
    <location>
        <begin position="159"/>
        <end position="179"/>
    </location>
</feature>
<feature type="non-terminal residue" evidence="3">
    <location>
        <position position="179"/>
    </location>
</feature>
<keyword evidence="4" id="KW-1185">Reference proteome</keyword>
<dbReference type="RefSeq" id="WP_354364430.1">
    <property type="nucleotide sequence ID" value="NZ_JBEPLO010000006.1"/>
</dbReference>
<dbReference type="Pfam" id="PF05598">
    <property type="entry name" value="DUF772"/>
    <property type="match status" value="1"/>
</dbReference>
<evidence type="ECO:0000259" key="2">
    <source>
        <dbReference type="Pfam" id="PF05598"/>
    </source>
</evidence>
<organism evidence="3 4">
    <name type="scientific">Streptococcus rupicaprae</name>
    <dbReference type="NCBI Taxonomy" id="759619"/>
    <lineage>
        <taxon>Bacteria</taxon>
        <taxon>Bacillati</taxon>
        <taxon>Bacillota</taxon>
        <taxon>Bacilli</taxon>
        <taxon>Lactobacillales</taxon>
        <taxon>Streptococcaceae</taxon>
        <taxon>Streptococcus</taxon>
    </lineage>
</organism>
<protein>
    <recommendedName>
        <fullName evidence="2">Transposase InsH N-terminal domain-containing protein</fullName>
    </recommendedName>
</protein>
<feature type="compositionally biased region" description="Basic and acidic residues" evidence="1">
    <location>
        <begin position="168"/>
        <end position="179"/>
    </location>
</feature>
<dbReference type="Proteomes" id="UP001549122">
    <property type="component" value="Unassembled WGS sequence"/>
</dbReference>
<dbReference type="EMBL" id="JBEPLO010000006">
    <property type="protein sequence ID" value="MET3557591.1"/>
    <property type="molecule type" value="Genomic_DNA"/>
</dbReference>
<comment type="caution">
    <text evidence="3">The sequence shown here is derived from an EMBL/GenBank/DDBJ whole genome shotgun (WGS) entry which is preliminary data.</text>
</comment>
<accession>A0ABV2FG95</accession>
<gene>
    <name evidence="3" type="ORF">ABID29_000701</name>
</gene>
<proteinExistence type="predicted"/>
<feature type="domain" description="Transposase InsH N-terminal" evidence="2">
    <location>
        <begin position="18"/>
        <end position="91"/>
    </location>
</feature>
<dbReference type="InterPro" id="IPR008490">
    <property type="entry name" value="Transposase_InsH_N"/>
</dbReference>